<dbReference type="InterPro" id="IPR001867">
    <property type="entry name" value="OmpR/PhoB-type_DNA-bd"/>
</dbReference>
<keyword evidence="2 3" id="KW-0238">DNA-binding</keyword>
<sequence>MAEPGEILGSIRFGRFDLSVETGELRKDGVRLKLSGQAVEVLLLLIACPGKLVAREELQQKLWPGASYGDPEHGLNAAVNRLRETLGDSATEPKYIETVPGRGYRFIARLDHPVVPPELEPREPEPTSEPPKPRWWKRKVAIAVAACLGVAGLLYPRIAPQIERLWRLNELQHLTSVPLTALPGNVVSPTFSPDGSQVAFGWDGESNGQGYDLYVKVIGSDKPLRLTYHPADWLSAAWSPDGRSIAISRVAGEGDSGIYLVPPTGGPERKLAARGVGTNYGNEISWSPDGKFLAYIDAAETLKLFLLSLDTLERTQIQPNCGHAATPTFSPRGTFLAWSCRDTESRSSLMLLRLKDGRQTHLLSRPDEILGLAWSSDERRIVFSFQSALWETSLARPDDLEILPIGHDASDLAARPSGQGLAYVQGSTNVNIWRLDLLASPPQARKLAASSREQSSPDISPDGSKIAFESTQSGVREIWVANADGSNAQQITDFRNPMTGTPRWSSDGKLIAFDSRVGGEANLYVVDPNGGVPHKLSIDRRDNEMPSWSKDGAWIYFIDARHSTVWKVPTNGGHAVQIAGRAASVAIESPDGEYVYLVRDKKLWRAKTDGSPEEPVAGMPEINPLGGEWFPAQAGIYFLSHAKGKTMINLFDLQSRQIHPIFTLEKPTPQWIGGMPVSKDGKFMLYPQVDSASSDLMMIGNWR</sequence>
<dbReference type="GO" id="GO:0003677">
    <property type="term" value="F:DNA binding"/>
    <property type="evidence" value="ECO:0007669"/>
    <property type="project" value="UniProtKB-UniRule"/>
</dbReference>
<organism evidence="6 7">
    <name type="scientific">Candidatus Sulfotelmatobacter kueseliae</name>
    <dbReference type="NCBI Taxonomy" id="2042962"/>
    <lineage>
        <taxon>Bacteria</taxon>
        <taxon>Pseudomonadati</taxon>
        <taxon>Acidobacteriota</taxon>
        <taxon>Terriglobia</taxon>
        <taxon>Terriglobales</taxon>
        <taxon>Candidatus Korobacteraceae</taxon>
        <taxon>Candidatus Sulfotelmatobacter</taxon>
    </lineage>
</organism>
<dbReference type="PANTHER" id="PTHR36842">
    <property type="entry name" value="PROTEIN TOLB HOMOLOG"/>
    <property type="match status" value="1"/>
</dbReference>
<dbReference type="CDD" id="cd00383">
    <property type="entry name" value="trans_reg_C"/>
    <property type="match status" value="1"/>
</dbReference>
<dbReference type="Proteomes" id="UP000238701">
    <property type="component" value="Unassembled WGS sequence"/>
</dbReference>
<evidence type="ECO:0000313" key="7">
    <source>
        <dbReference type="Proteomes" id="UP000238701"/>
    </source>
</evidence>
<dbReference type="PROSITE" id="PS51755">
    <property type="entry name" value="OMPR_PHOB"/>
    <property type="match status" value="1"/>
</dbReference>
<dbReference type="GO" id="GO:0006355">
    <property type="term" value="P:regulation of DNA-templated transcription"/>
    <property type="evidence" value="ECO:0007669"/>
    <property type="project" value="InterPro"/>
</dbReference>
<feature type="domain" description="OmpR/PhoB-type" evidence="5">
    <location>
        <begin position="8"/>
        <end position="108"/>
    </location>
</feature>
<accession>A0A2U3K4H1</accession>
<dbReference type="Gene3D" id="1.10.10.10">
    <property type="entry name" value="Winged helix-like DNA-binding domain superfamily/Winged helix DNA-binding domain"/>
    <property type="match status" value="1"/>
</dbReference>
<dbReference type="InterPro" id="IPR011659">
    <property type="entry name" value="WD40"/>
</dbReference>
<reference evidence="7" key="1">
    <citation type="submission" date="2018-02" db="EMBL/GenBank/DDBJ databases">
        <authorList>
            <person name="Hausmann B."/>
        </authorList>
    </citation>
    <scope>NUCLEOTIDE SEQUENCE [LARGE SCALE GENOMIC DNA]</scope>
    <source>
        <strain evidence="7">Peat soil MAG SbA1</strain>
    </source>
</reference>
<dbReference type="PANTHER" id="PTHR36842:SF1">
    <property type="entry name" value="PROTEIN TOLB"/>
    <property type="match status" value="1"/>
</dbReference>
<dbReference type="Pfam" id="PF00486">
    <property type="entry name" value="Trans_reg_C"/>
    <property type="match status" value="1"/>
</dbReference>
<dbReference type="InterPro" id="IPR016032">
    <property type="entry name" value="Sig_transdc_resp-reg_C-effctor"/>
</dbReference>
<feature type="region of interest" description="Disordered" evidence="4">
    <location>
        <begin position="446"/>
        <end position="465"/>
    </location>
</feature>
<evidence type="ECO:0000259" key="5">
    <source>
        <dbReference type="PROSITE" id="PS51755"/>
    </source>
</evidence>
<dbReference type="AlphaFoldDB" id="A0A2U3K4H1"/>
<evidence type="ECO:0000256" key="2">
    <source>
        <dbReference type="ARBA" id="ARBA00023125"/>
    </source>
</evidence>
<evidence type="ECO:0000256" key="3">
    <source>
        <dbReference type="PROSITE-ProRule" id="PRU01091"/>
    </source>
</evidence>
<dbReference type="InterPro" id="IPR011042">
    <property type="entry name" value="6-blade_b-propeller_TolB-like"/>
</dbReference>
<evidence type="ECO:0000313" key="6">
    <source>
        <dbReference type="EMBL" id="SPF34509.1"/>
    </source>
</evidence>
<dbReference type="EMBL" id="OMOD01000034">
    <property type="protein sequence ID" value="SPF34509.1"/>
    <property type="molecule type" value="Genomic_DNA"/>
</dbReference>
<proteinExistence type="inferred from homology"/>
<protein>
    <submittedName>
        <fullName evidence="6">Putative Transcriptional regulatory protein-like protein</fullName>
    </submittedName>
</protein>
<gene>
    <name evidence="6" type="ORF">SBA1_1290003</name>
</gene>
<dbReference type="GO" id="GO:0000160">
    <property type="term" value="P:phosphorelay signal transduction system"/>
    <property type="evidence" value="ECO:0007669"/>
    <property type="project" value="InterPro"/>
</dbReference>
<dbReference type="Gene3D" id="2.120.10.60">
    <property type="entry name" value="Tricorn protease N-terminal domain"/>
    <property type="match status" value="1"/>
</dbReference>
<dbReference type="SMART" id="SM00862">
    <property type="entry name" value="Trans_reg_C"/>
    <property type="match status" value="1"/>
</dbReference>
<dbReference type="Gene3D" id="2.120.10.30">
    <property type="entry name" value="TolB, C-terminal domain"/>
    <property type="match status" value="2"/>
</dbReference>
<dbReference type="SUPFAM" id="SSF46894">
    <property type="entry name" value="C-terminal effector domain of the bipartite response regulators"/>
    <property type="match status" value="1"/>
</dbReference>
<dbReference type="InterPro" id="IPR036388">
    <property type="entry name" value="WH-like_DNA-bd_sf"/>
</dbReference>
<dbReference type="Pfam" id="PF07676">
    <property type="entry name" value="PD40"/>
    <property type="match status" value="6"/>
</dbReference>
<feature type="DNA-binding region" description="OmpR/PhoB-type" evidence="3">
    <location>
        <begin position="8"/>
        <end position="108"/>
    </location>
</feature>
<evidence type="ECO:0000256" key="4">
    <source>
        <dbReference type="SAM" id="MobiDB-lite"/>
    </source>
</evidence>
<evidence type="ECO:0000256" key="1">
    <source>
        <dbReference type="ARBA" id="ARBA00009820"/>
    </source>
</evidence>
<dbReference type="OrthoDB" id="113438at2"/>
<name>A0A2U3K4H1_9BACT</name>
<comment type="similarity">
    <text evidence="1">Belongs to the TolB family.</text>
</comment>
<dbReference type="SUPFAM" id="SSF82171">
    <property type="entry name" value="DPP6 N-terminal domain-like"/>
    <property type="match status" value="2"/>
</dbReference>